<dbReference type="SMART" id="SM00212">
    <property type="entry name" value="UBCc"/>
    <property type="match status" value="1"/>
</dbReference>
<dbReference type="InterPro" id="IPR000608">
    <property type="entry name" value="UBC"/>
</dbReference>
<dbReference type="Gene3D" id="3.10.110.10">
    <property type="entry name" value="Ubiquitin Conjugating Enzyme"/>
    <property type="match status" value="1"/>
</dbReference>
<dbReference type="PANTHER" id="PTHR24067">
    <property type="entry name" value="UBIQUITIN-CONJUGATING ENZYME E2"/>
    <property type="match status" value="1"/>
</dbReference>
<evidence type="ECO:0000313" key="3">
    <source>
        <dbReference type="RefSeq" id="XP_048130877.1"/>
    </source>
</evidence>
<dbReference type="Proteomes" id="UP000827889">
    <property type="component" value="Chromosome 2"/>
</dbReference>
<gene>
    <name evidence="3" type="primary">LOC115746268</name>
</gene>
<reference evidence="2" key="1">
    <citation type="submission" date="2025-05" db="UniProtKB">
        <authorList>
            <consortium name="RefSeq"/>
        </authorList>
    </citation>
    <scope>NUCLEOTIDE SEQUENCE [LARGE SCALE GENOMIC DNA]</scope>
</reference>
<accession>A0ABM3H2Q1</accession>
<dbReference type="PROSITE" id="PS50127">
    <property type="entry name" value="UBC_2"/>
    <property type="match status" value="1"/>
</dbReference>
<dbReference type="Pfam" id="PF00179">
    <property type="entry name" value="UQ_con"/>
    <property type="match status" value="1"/>
</dbReference>
<protein>
    <submittedName>
        <fullName evidence="3">SUMO-conjugating enzyme SCE1-like isoform X4</fullName>
    </submittedName>
</protein>
<evidence type="ECO:0000313" key="2">
    <source>
        <dbReference type="Proteomes" id="UP000827889"/>
    </source>
</evidence>
<dbReference type="InterPro" id="IPR050113">
    <property type="entry name" value="Ub_conjugating_enzyme"/>
</dbReference>
<dbReference type="GeneID" id="115746268"/>
<sequence>MSAGVARGRLSEERKAWRRSHPHGFVAKPETAPDGSVNLMVWHCIIPGRAGTDWEGGNYPLTLYFTEDYPSKAPKCMFPKDFFHLNVYGSGMGWRPSITVRQLLVGIQDLLDQPNPASPADHEEYQLFVKDPAEYQRRVRQQAKKYPPLV</sequence>
<keyword evidence="2" id="KW-1185">Reference proteome</keyword>
<organism evidence="2 3">
    <name type="scientific">Rhodamnia argentea</name>
    <dbReference type="NCBI Taxonomy" id="178133"/>
    <lineage>
        <taxon>Eukaryota</taxon>
        <taxon>Viridiplantae</taxon>
        <taxon>Streptophyta</taxon>
        <taxon>Embryophyta</taxon>
        <taxon>Tracheophyta</taxon>
        <taxon>Spermatophyta</taxon>
        <taxon>Magnoliopsida</taxon>
        <taxon>eudicotyledons</taxon>
        <taxon>Gunneridae</taxon>
        <taxon>Pentapetalae</taxon>
        <taxon>rosids</taxon>
        <taxon>malvids</taxon>
        <taxon>Myrtales</taxon>
        <taxon>Myrtaceae</taxon>
        <taxon>Myrtoideae</taxon>
        <taxon>Myrteae</taxon>
        <taxon>Australasian group</taxon>
        <taxon>Rhodamnia</taxon>
    </lineage>
</organism>
<proteinExistence type="predicted"/>
<dbReference type="RefSeq" id="XP_048130877.1">
    <property type="nucleotide sequence ID" value="XM_048274920.1"/>
</dbReference>
<name>A0ABM3H2Q1_9MYRT</name>
<dbReference type="SUPFAM" id="SSF54495">
    <property type="entry name" value="UBC-like"/>
    <property type="match status" value="1"/>
</dbReference>
<dbReference type="CDD" id="cd23798">
    <property type="entry name" value="UBCc_UBE2I"/>
    <property type="match status" value="1"/>
</dbReference>
<reference evidence="3" key="2">
    <citation type="submission" date="2025-08" db="UniProtKB">
        <authorList>
            <consortium name="RefSeq"/>
        </authorList>
    </citation>
    <scope>IDENTIFICATION</scope>
    <source>
        <tissue evidence="3">Leaf</tissue>
    </source>
</reference>
<evidence type="ECO:0000259" key="1">
    <source>
        <dbReference type="PROSITE" id="PS50127"/>
    </source>
</evidence>
<feature type="domain" description="UBC core" evidence="1">
    <location>
        <begin position="5"/>
        <end position="148"/>
    </location>
</feature>
<dbReference type="InterPro" id="IPR016135">
    <property type="entry name" value="UBQ-conjugating_enzyme/RWD"/>
</dbReference>